<evidence type="ECO:0000256" key="1">
    <source>
        <dbReference type="SAM" id="MobiDB-lite"/>
    </source>
</evidence>
<reference evidence="2 3" key="1">
    <citation type="submission" date="2021-07" db="EMBL/GenBank/DDBJ databases">
        <title>Stakelama flava sp. nov., a novel endophytic bacterium isolated from branch of Kandelia candel.</title>
        <authorList>
            <person name="Tuo L."/>
        </authorList>
    </citation>
    <scope>NUCLEOTIDE SEQUENCE [LARGE SCALE GENOMIC DNA]</scope>
    <source>
        <strain evidence="2 3">CBK3Z-3</strain>
    </source>
</reference>
<keyword evidence="3" id="KW-1185">Reference proteome</keyword>
<dbReference type="RefSeq" id="WP_219238426.1">
    <property type="nucleotide sequence ID" value="NZ_JAHWZX010000009.1"/>
</dbReference>
<evidence type="ECO:0008006" key="4">
    <source>
        <dbReference type="Google" id="ProtNLM"/>
    </source>
</evidence>
<name>A0ABS6XM70_9SPHN</name>
<dbReference type="EMBL" id="JAHWZX010000009">
    <property type="protein sequence ID" value="MBW4331308.1"/>
    <property type="molecule type" value="Genomic_DNA"/>
</dbReference>
<accession>A0ABS6XM70</accession>
<feature type="compositionally biased region" description="Acidic residues" evidence="1">
    <location>
        <begin position="75"/>
        <end position="91"/>
    </location>
</feature>
<evidence type="ECO:0000313" key="3">
    <source>
        <dbReference type="Proteomes" id="UP001197214"/>
    </source>
</evidence>
<feature type="region of interest" description="Disordered" evidence="1">
    <location>
        <begin position="61"/>
        <end position="91"/>
    </location>
</feature>
<proteinExistence type="predicted"/>
<dbReference type="PROSITE" id="PS51257">
    <property type="entry name" value="PROKAR_LIPOPROTEIN"/>
    <property type="match status" value="1"/>
</dbReference>
<protein>
    <recommendedName>
        <fullName evidence="4">Circumsporozoite protein</fullName>
    </recommendedName>
</protein>
<comment type="caution">
    <text evidence="2">The sequence shown here is derived from an EMBL/GenBank/DDBJ whole genome shotgun (WGS) entry which is preliminary data.</text>
</comment>
<gene>
    <name evidence="2" type="ORF">KY084_10535</name>
</gene>
<evidence type="ECO:0000313" key="2">
    <source>
        <dbReference type="EMBL" id="MBW4331308.1"/>
    </source>
</evidence>
<sequence>MIRKIVLPFAVVAALGVAGCSEKAQDESAEAGNAIAADVDATTSEAVNDIDAASDQAFGKAENAMDDAGNSLDNAGDDIDAAAEDVDGDGQ</sequence>
<organism evidence="2 3">
    <name type="scientific">Stakelama flava</name>
    <dbReference type="NCBI Taxonomy" id="2860338"/>
    <lineage>
        <taxon>Bacteria</taxon>
        <taxon>Pseudomonadati</taxon>
        <taxon>Pseudomonadota</taxon>
        <taxon>Alphaproteobacteria</taxon>
        <taxon>Sphingomonadales</taxon>
        <taxon>Sphingomonadaceae</taxon>
        <taxon>Stakelama</taxon>
    </lineage>
</organism>
<dbReference type="Proteomes" id="UP001197214">
    <property type="component" value="Unassembled WGS sequence"/>
</dbReference>